<feature type="compositionally biased region" description="Basic and acidic residues" evidence="1">
    <location>
        <begin position="97"/>
        <end position="106"/>
    </location>
</feature>
<dbReference type="Proteomes" id="UP000677054">
    <property type="component" value="Unassembled WGS sequence"/>
</dbReference>
<organism evidence="3">
    <name type="scientific">Darwinula stevensoni</name>
    <dbReference type="NCBI Taxonomy" id="69355"/>
    <lineage>
        <taxon>Eukaryota</taxon>
        <taxon>Metazoa</taxon>
        <taxon>Ecdysozoa</taxon>
        <taxon>Arthropoda</taxon>
        <taxon>Crustacea</taxon>
        <taxon>Oligostraca</taxon>
        <taxon>Ostracoda</taxon>
        <taxon>Podocopa</taxon>
        <taxon>Podocopida</taxon>
        <taxon>Darwinulocopina</taxon>
        <taxon>Darwinuloidea</taxon>
        <taxon>Darwinulidae</taxon>
        <taxon>Darwinula</taxon>
    </lineage>
</organism>
<protein>
    <recommendedName>
        <fullName evidence="2">C2 domain-containing protein</fullName>
    </recommendedName>
</protein>
<dbReference type="InterPro" id="IPR000008">
    <property type="entry name" value="C2_dom"/>
</dbReference>
<dbReference type="InterPro" id="IPR035892">
    <property type="entry name" value="C2_domain_sf"/>
</dbReference>
<dbReference type="OrthoDB" id="6362376at2759"/>
<dbReference type="GO" id="GO:0007214">
    <property type="term" value="P:gamma-aminobutyric acid signaling pathway"/>
    <property type="evidence" value="ECO:0007669"/>
    <property type="project" value="TreeGrafter"/>
</dbReference>
<feature type="non-terminal residue" evidence="3">
    <location>
        <position position="147"/>
    </location>
</feature>
<proteinExistence type="predicted"/>
<dbReference type="PANTHER" id="PTHR10336">
    <property type="entry name" value="PHOSPHOINOSITIDE-SPECIFIC PHOSPHOLIPASE C FAMILY PROTEIN"/>
    <property type="match status" value="1"/>
</dbReference>
<dbReference type="GO" id="GO:0032228">
    <property type="term" value="P:regulation of synaptic transmission, GABAergic"/>
    <property type="evidence" value="ECO:0007669"/>
    <property type="project" value="TreeGrafter"/>
</dbReference>
<dbReference type="EMBL" id="CAJPEV010018435">
    <property type="protein sequence ID" value="CAG0907673.1"/>
    <property type="molecule type" value="Genomic_DNA"/>
</dbReference>
<dbReference type="Pfam" id="PF00168">
    <property type="entry name" value="C2"/>
    <property type="match status" value="1"/>
</dbReference>
<dbReference type="GO" id="GO:0048015">
    <property type="term" value="P:phosphatidylinositol-mediated signaling"/>
    <property type="evidence" value="ECO:0007669"/>
    <property type="project" value="TreeGrafter"/>
</dbReference>
<sequence length="147" mass="16283">IISGQELPRPRGSTAKARVVDPYVLVQVFGIPADCTERKTRTVSNEGNNPVFDATFEIPIREPHLALIRFVVLDDEFIGDDFIGQLPPRAAALRDRRAAGERDALRPRGHLQPPRRRGEFEGDVISVVCFARFARRLARGGAVLRGG</sequence>
<evidence type="ECO:0000313" key="4">
    <source>
        <dbReference type="Proteomes" id="UP000677054"/>
    </source>
</evidence>
<feature type="region of interest" description="Disordered" evidence="1">
    <location>
        <begin position="97"/>
        <end position="117"/>
    </location>
</feature>
<dbReference type="GO" id="GO:0051209">
    <property type="term" value="P:release of sequestered calcium ion into cytosol"/>
    <property type="evidence" value="ECO:0007669"/>
    <property type="project" value="TreeGrafter"/>
</dbReference>
<evidence type="ECO:0000313" key="3">
    <source>
        <dbReference type="EMBL" id="CAD7255151.1"/>
    </source>
</evidence>
<reference evidence="3" key="1">
    <citation type="submission" date="2020-11" db="EMBL/GenBank/DDBJ databases">
        <authorList>
            <person name="Tran Van P."/>
        </authorList>
    </citation>
    <scope>NUCLEOTIDE SEQUENCE</scope>
</reference>
<name>A0A7R9FU24_9CRUS</name>
<dbReference type="GO" id="GO:0004435">
    <property type="term" value="F:phosphatidylinositol-4,5-bisphosphate phospholipase C activity"/>
    <property type="evidence" value="ECO:0007669"/>
    <property type="project" value="TreeGrafter"/>
</dbReference>
<keyword evidence="4" id="KW-1185">Reference proteome</keyword>
<evidence type="ECO:0000259" key="2">
    <source>
        <dbReference type="PROSITE" id="PS50004"/>
    </source>
</evidence>
<dbReference type="CDD" id="cd00275">
    <property type="entry name" value="C2_PLC_like"/>
    <property type="match status" value="1"/>
</dbReference>
<dbReference type="InterPro" id="IPR001192">
    <property type="entry name" value="PI-PLC_fam"/>
</dbReference>
<evidence type="ECO:0000256" key="1">
    <source>
        <dbReference type="SAM" id="MobiDB-lite"/>
    </source>
</evidence>
<dbReference type="GO" id="GO:0046488">
    <property type="term" value="P:phosphatidylinositol metabolic process"/>
    <property type="evidence" value="ECO:0007669"/>
    <property type="project" value="TreeGrafter"/>
</dbReference>
<dbReference type="AlphaFoldDB" id="A0A7R9FU24"/>
<feature type="non-terminal residue" evidence="3">
    <location>
        <position position="1"/>
    </location>
</feature>
<dbReference type="SUPFAM" id="SSF49562">
    <property type="entry name" value="C2 domain (Calcium/lipid-binding domain, CaLB)"/>
    <property type="match status" value="1"/>
</dbReference>
<dbReference type="PROSITE" id="PS50004">
    <property type="entry name" value="C2"/>
    <property type="match status" value="1"/>
</dbReference>
<dbReference type="PANTHER" id="PTHR10336:SF196">
    <property type="entry name" value="PHOSPHOINOSITIDE PHOSPHOLIPASE C"/>
    <property type="match status" value="1"/>
</dbReference>
<dbReference type="SMART" id="SM00239">
    <property type="entry name" value="C2"/>
    <property type="match status" value="1"/>
</dbReference>
<gene>
    <name evidence="3" type="ORF">DSTB1V02_LOCUS14896</name>
</gene>
<dbReference type="EMBL" id="LR917953">
    <property type="protein sequence ID" value="CAD7255151.1"/>
    <property type="molecule type" value="Genomic_DNA"/>
</dbReference>
<dbReference type="Gene3D" id="2.60.40.150">
    <property type="entry name" value="C2 domain"/>
    <property type="match status" value="1"/>
</dbReference>
<feature type="domain" description="C2" evidence="2">
    <location>
        <begin position="1"/>
        <end position="106"/>
    </location>
</feature>
<accession>A0A7R9FU24</accession>